<dbReference type="FunFam" id="3.30.160.60:FF:000594">
    <property type="entry name" value="Transcription factor HIVEP2"/>
    <property type="match status" value="1"/>
</dbReference>
<dbReference type="SUPFAM" id="SSF57667">
    <property type="entry name" value="beta-beta-alpha zinc fingers"/>
    <property type="match status" value="1"/>
</dbReference>
<keyword evidence="7" id="KW-0804">Transcription</keyword>
<dbReference type="PROSITE" id="PS00028">
    <property type="entry name" value="ZINC_FINGER_C2H2_1"/>
    <property type="match status" value="1"/>
</dbReference>
<keyword evidence="3" id="KW-0677">Repeat</keyword>
<evidence type="ECO:0000256" key="8">
    <source>
        <dbReference type="ARBA" id="ARBA00023242"/>
    </source>
</evidence>
<dbReference type="EMBL" id="JASDAP010000017">
    <property type="protein sequence ID" value="KAK1888978.1"/>
    <property type="molecule type" value="Genomic_DNA"/>
</dbReference>
<feature type="compositionally biased region" description="Basic and acidic residues" evidence="10">
    <location>
        <begin position="285"/>
        <end position="311"/>
    </location>
</feature>
<feature type="compositionally biased region" description="Low complexity" evidence="10">
    <location>
        <begin position="252"/>
        <end position="269"/>
    </location>
</feature>
<dbReference type="GO" id="GO:0008270">
    <property type="term" value="F:zinc ion binding"/>
    <property type="evidence" value="ECO:0007669"/>
    <property type="project" value="UniProtKB-KW"/>
</dbReference>
<evidence type="ECO:0000256" key="2">
    <source>
        <dbReference type="ARBA" id="ARBA00022723"/>
    </source>
</evidence>
<dbReference type="GO" id="GO:0000981">
    <property type="term" value="F:DNA-binding transcription factor activity, RNA polymerase II-specific"/>
    <property type="evidence" value="ECO:0007669"/>
    <property type="project" value="TreeGrafter"/>
</dbReference>
<feature type="region of interest" description="Disordered" evidence="10">
    <location>
        <begin position="227"/>
        <end position="373"/>
    </location>
</feature>
<feature type="non-terminal residue" evidence="12">
    <location>
        <position position="394"/>
    </location>
</feature>
<dbReference type="PANTHER" id="PTHR45944">
    <property type="entry name" value="SCHNURRI, ISOFORM F"/>
    <property type="match status" value="1"/>
</dbReference>
<reference evidence="12" key="1">
    <citation type="submission" date="2023-04" db="EMBL/GenBank/DDBJ databases">
        <title>Chromosome-level genome of Chaenocephalus aceratus.</title>
        <authorList>
            <person name="Park H."/>
        </authorList>
    </citation>
    <scope>NUCLEOTIDE SEQUENCE</scope>
    <source>
        <strain evidence="12">DE</strain>
        <tissue evidence="12">Muscle</tissue>
    </source>
</reference>
<accession>A0AAD9F1B0</accession>
<evidence type="ECO:0000313" key="12">
    <source>
        <dbReference type="EMBL" id="KAK1888978.1"/>
    </source>
</evidence>
<dbReference type="Gene3D" id="3.30.160.60">
    <property type="entry name" value="Classic Zinc Finger"/>
    <property type="match status" value="1"/>
</dbReference>
<evidence type="ECO:0000256" key="6">
    <source>
        <dbReference type="ARBA" id="ARBA00023015"/>
    </source>
</evidence>
<evidence type="ECO:0000256" key="5">
    <source>
        <dbReference type="ARBA" id="ARBA00022833"/>
    </source>
</evidence>
<dbReference type="AlphaFoldDB" id="A0AAD9F1B0"/>
<dbReference type="SMART" id="SM00355">
    <property type="entry name" value="ZnF_C2H2"/>
    <property type="match status" value="1"/>
</dbReference>
<evidence type="ECO:0000256" key="7">
    <source>
        <dbReference type="ARBA" id="ARBA00023163"/>
    </source>
</evidence>
<dbReference type="InterPro" id="IPR036236">
    <property type="entry name" value="Znf_C2H2_sf"/>
</dbReference>
<sequence length="394" mass="44118">MSPPSSGKLVSSVAWKLRLDQLKPELMPVDVSHFGRKMKGVVSWDRSKEEQVEKEVSAKQPSAEPSRIKIFEGGYKSNEDYVYVRGRGRGKYICEECGIRCKKPSMLKKHIRTHTDVRPYVCKFCNFAFKTKDVGEEGQRCEKTSRVSLDHHPQPFSLPSMSITAMASSHPHLSHLSHLAHPSDLMGSANKPPLFGYFTTVPSIQITPQAPPIIHSQAEFQRNQLLSPPSMDEDLPFPDPSSRLSSPGLEISRCPSPISPSSSPSSRRYLSPRRDLSPCAGHLSPRRDLSPMRHISPKRDLAGGYRRDLSPRRGHLSLLSPLSRPTSPAGRDYKRDLSPRGRHRAMIRAVSPRRGLHQHLHHPSQQSGSRGLRQGHQAELGILGRQRTGTEMET</sequence>
<dbReference type="Pfam" id="PF00096">
    <property type="entry name" value="zf-C2H2"/>
    <property type="match status" value="1"/>
</dbReference>
<keyword evidence="4 9" id="KW-0863">Zinc-finger</keyword>
<organism evidence="12 13">
    <name type="scientific">Dissostichus eleginoides</name>
    <name type="common">Patagonian toothfish</name>
    <name type="synonym">Dissostichus amissus</name>
    <dbReference type="NCBI Taxonomy" id="100907"/>
    <lineage>
        <taxon>Eukaryota</taxon>
        <taxon>Metazoa</taxon>
        <taxon>Chordata</taxon>
        <taxon>Craniata</taxon>
        <taxon>Vertebrata</taxon>
        <taxon>Euteleostomi</taxon>
        <taxon>Actinopterygii</taxon>
        <taxon>Neopterygii</taxon>
        <taxon>Teleostei</taxon>
        <taxon>Neoteleostei</taxon>
        <taxon>Acanthomorphata</taxon>
        <taxon>Eupercaria</taxon>
        <taxon>Perciformes</taxon>
        <taxon>Notothenioidei</taxon>
        <taxon>Nototheniidae</taxon>
        <taxon>Dissostichus</taxon>
    </lineage>
</organism>
<dbReference type="InterPro" id="IPR051969">
    <property type="entry name" value="Zinc-finger_DNA-bd_regulators"/>
</dbReference>
<comment type="subcellular location">
    <subcellularLocation>
        <location evidence="1">Nucleus</location>
    </subcellularLocation>
</comment>
<dbReference type="Proteomes" id="UP001228049">
    <property type="component" value="Unassembled WGS sequence"/>
</dbReference>
<comment type="caution">
    <text evidence="12">The sequence shown here is derived from an EMBL/GenBank/DDBJ whole genome shotgun (WGS) entry which is preliminary data.</text>
</comment>
<evidence type="ECO:0000256" key="9">
    <source>
        <dbReference type="PROSITE-ProRule" id="PRU00042"/>
    </source>
</evidence>
<name>A0AAD9F1B0_DISEL</name>
<feature type="domain" description="C2H2-type" evidence="11">
    <location>
        <begin position="92"/>
        <end position="119"/>
    </location>
</feature>
<evidence type="ECO:0000256" key="4">
    <source>
        <dbReference type="ARBA" id="ARBA00022771"/>
    </source>
</evidence>
<dbReference type="InterPro" id="IPR013087">
    <property type="entry name" value="Znf_C2H2_type"/>
</dbReference>
<dbReference type="PROSITE" id="PS50157">
    <property type="entry name" value="ZINC_FINGER_C2H2_2"/>
    <property type="match status" value="1"/>
</dbReference>
<evidence type="ECO:0000313" key="13">
    <source>
        <dbReference type="Proteomes" id="UP001228049"/>
    </source>
</evidence>
<dbReference type="GO" id="GO:0005634">
    <property type="term" value="C:nucleus"/>
    <property type="evidence" value="ECO:0007669"/>
    <property type="project" value="UniProtKB-SubCell"/>
</dbReference>
<keyword evidence="13" id="KW-1185">Reference proteome</keyword>
<evidence type="ECO:0000259" key="11">
    <source>
        <dbReference type="PROSITE" id="PS50157"/>
    </source>
</evidence>
<protein>
    <submittedName>
        <fullName evidence="12">Transcription factor HIVEP2</fullName>
    </submittedName>
</protein>
<gene>
    <name evidence="12" type="ORF">KUDE01_013656</name>
</gene>
<feature type="compositionally biased region" description="Low complexity" evidence="10">
    <location>
        <begin position="316"/>
        <end position="328"/>
    </location>
</feature>
<keyword evidence="5" id="KW-0862">Zinc</keyword>
<keyword evidence="2" id="KW-0479">Metal-binding</keyword>
<dbReference type="GO" id="GO:0000978">
    <property type="term" value="F:RNA polymerase II cis-regulatory region sequence-specific DNA binding"/>
    <property type="evidence" value="ECO:0007669"/>
    <property type="project" value="TreeGrafter"/>
</dbReference>
<keyword evidence="6" id="KW-0805">Transcription regulation</keyword>
<evidence type="ECO:0000256" key="10">
    <source>
        <dbReference type="SAM" id="MobiDB-lite"/>
    </source>
</evidence>
<evidence type="ECO:0000256" key="1">
    <source>
        <dbReference type="ARBA" id="ARBA00004123"/>
    </source>
</evidence>
<keyword evidence="8" id="KW-0539">Nucleus</keyword>
<proteinExistence type="predicted"/>
<evidence type="ECO:0000256" key="3">
    <source>
        <dbReference type="ARBA" id="ARBA00022737"/>
    </source>
</evidence>
<dbReference type="PANTHER" id="PTHR45944:SF1">
    <property type="entry name" value="TRANSCRIPTION FACTOR HIVEP2"/>
    <property type="match status" value="1"/>
</dbReference>